<dbReference type="Proteomes" id="UP000440578">
    <property type="component" value="Unassembled WGS sequence"/>
</dbReference>
<name>A0A6A4V8W3_AMPAM</name>
<dbReference type="GO" id="GO:0016798">
    <property type="term" value="F:hydrolase activity, acting on glycosyl bonds"/>
    <property type="evidence" value="ECO:0007669"/>
    <property type="project" value="UniProtKB-KW"/>
</dbReference>
<keyword evidence="2" id="KW-0378">Hydrolase</keyword>
<dbReference type="GO" id="GO:0046872">
    <property type="term" value="F:metal ion binding"/>
    <property type="evidence" value="ECO:0007669"/>
    <property type="project" value="UniProtKB-KW"/>
</dbReference>
<evidence type="ECO:0000313" key="6">
    <source>
        <dbReference type="EMBL" id="KAF0287088.1"/>
    </source>
</evidence>
<keyword evidence="5 6" id="KW-0326">Glycosidase</keyword>
<keyword evidence="1" id="KW-0479">Metal-binding</keyword>
<dbReference type="GO" id="GO:0004730">
    <property type="term" value="F:pseudouridylate synthase activity"/>
    <property type="evidence" value="ECO:0007669"/>
    <property type="project" value="InterPro"/>
</dbReference>
<dbReference type="AlphaFoldDB" id="A0A6A4V8W3"/>
<dbReference type="EMBL" id="VIIS01002211">
    <property type="protein sequence ID" value="KAF0287088.1"/>
    <property type="molecule type" value="Genomic_DNA"/>
</dbReference>
<dbReference type="InterPro" id="IPR022830">
    <property type="entry name" value="Indigdn_synthA-like"/>
</dbReference>
<dbReference type="PANTHER" id="PTHR42909">
    <property type="entry name" value="ZGC:136858"/>
    <property type="match status" value="1"/>
</dbReference>
<evidence type="ECO:0000256" key="5">
    <source>
        <dbReference type="ARBA" id="ARBA00023295"/>
    </source>
</evidence>
<evidence type="ECO:0000256" key="1">
    <source>
        <dbReference type="ARBA" id="ARBA00022723"/>
    </source>
</evidence>
<dbReference type="Gene3D" id="3.40.1790.10">
    <property type="entry name" value="Indigoidine synthase domain"/>
    <property type="match status" value="1"/>
</dbReference>
<evidence type="ECO:0000256" key="4">
    <source>
        <dbReference type="ARBA" id="ARBA00023239"/>
    </source>
</evidence>
<evidence type="ECO:0000256" key="2">
    <source>
        <dbReference type="ARBA" id="ARBA00022801"/>
    </source>
</evidence>
<keyword evidence="4" id="KW-0456">Lyase</keyword>
<dbReference type="Pfam" id="PF04227">
    <property type="entry name" value="Indigoidine_A"/>
    <property type="match status" value="1"/>
</dbReference>
<proteinExistence type="predicted"/>
<dbReference type="SUPFAM" id="SSF110581">
    <property type="entry name" value="Indigoidine synthase A-like"/>
    <property type="match status" value="1"/>
</dbReference>
<reference evidence="6 7" key="1">
    <citation type="submission" date="2019-07" db="EMBL/GenBank/DDBJ databases">
        <title>Draft genome assembly of a fouling barnacle, Amphibalanus amphitrite (Darwin, 1854): The first reference genome for Thecostraca.</title>
        <authorList>
            <person name="Kim W."/>
        </authorList>
    </citation>
    <scope>NUCLEOTIDE SEQUENCE [LARGE SCALE GENOMIC DNA]</scope>
    <source>
        <strain evidence="6">SNU_AA5</strain>
        <tissue evidence="6">Soma without cirri and trophi</tissue>
    </source>
</reference>
<evidence type="ECO:0000256" key="3">
    <source>
        <dbReference type="ARBA" id="ARBA00023211"/>
    </source>
</evidence>
<dbReference type="PANTHER" id="PTHR42909:SF1">
    <property type="entry name" value="CARBOHYDRATE KINASE PFKB DOMAIN-CONTAINING PROTEIN"/>
    <property type="match status" value="1"/>
</dbReference>
<gene>
    <name evidence="6" type="primary">psuG</name>
    <name evidence="6" type="ORF">FJT64_014398</name>
</gene>
<accession>A0A6A4V8W3</accession>
<dbReference type="InterPro" id="IPR007342">
    <property type="entry name" value="PsuG"/>
</dbReference>
<evidence type="ECO:0000313" key="7">
    <source>
        <dbReference type="Proteomes" id="UP000440578"/>
    </source>
</evidence>
<keyword evidence="7" id="KW-1185">Reference proteome</keyword>
<sequence length="135" mass="14761">MQAAIAVRRVLGAKAGLVRLGRHLSMQVAPPVAEALRAGDAVVALESTIITHGMPYPQNLETAERVEEIIREQGAVPATVGILGGQLHVGLSRAQMERLARHERPCVKTSRRDLPCVMAKHWWTFDLPTCFYGSV</sequence>
<protein>
    <submittedName>
        <fullName evidence="6">Pseudouridine-5'-phosphate glycosidase</fullName>
    </submittedName>
</protein>
<dbReference type="GO" id="GO:0005737">
    <property type="term" value="C:cytoplasm"/>
    <property type="evidence" value="ECO:0007669"/>
    <property type="project" value="TreeGrafter"/>
</dbReference>
<organism evidence="6 7">
    <name type="scientific">Amphibalanus amphitrite</name>
    <name type="common">Striped barnacle</name>
    <name type="synonym">Balanus amphitrite</name>
    <dbReference type="NCBI Taxonomy" id="1232801"/>
    <lineage>
        <taxon>Eukaryota</taxon>
        <taxon>Metazoa</taxon>
        <taxon>Ecdysozoa</taxon>
        <taxon>Arthropoda</taxon>
        <taxon>Crustacea</taxon>
        <taxon>Multicrustacea</taxon>
        <taxon>Cirripedia</taxon>
        <taxon>Thoracica</taxon>
        <taxon>Thoracicalcarea</taxon>
        <taxon>Balanomorpha</taxon>
        <taxon>Balanoidea</taxon>
        <taxon>Balanidae</taxon>
        <taxon>Amphibalaninae</taxon>
        <taxon>Amphibalanus</taxon>
    </lineage>
</organism>
<keyword evidence="3" id="KW-0464">Manganese</keyword>
<comment type="caution">
    <text evidence="6">The sequence shown here is derived from an EMBL/GenBank/DDBJ whole genome shotgun (WGS) entry which is preliminary data.</text>
</comment>
<dbReference type="OrthoDB" id="198885at2759"/>